<proteinExistence type="inferred from homology"/>
<dbReference type="PANTHER" id="PTHR42991:SF1">
    <property type="entry name" value="ALDEHYDE DEHYDROGENASE"/>
    <property type="match status" value="1"/>
</dbReference>
<dbReference type="Pfam" id="PF00171">
    <property type="entry name" value="Aldedh"/>
    <property type="match status" value="1"/>
</dbReference>
<evidence type="ECO:0000256" key="2">
    <source>
        <dbReference type="ARBA" id="ARBA00023002"/>
    </source>
</evidence>
<dbReference type="GO" id="GO:0008911">
    <property type="term" value="F:lactaldehyde dehydrogenase (NAD+) activity"/>
    <property type="evidence" value="ECO:0007669"/>
    <property type="project" value="TreeGrafter"/>
</dbReference>
<dbReference type="Gene3D" id="3.40.309.10">
    <property type="entry name" value="Aldehyde Dehydrogenase, Chain A, domain 2"/>
    <property type="match status" value="1"/>
</dbReference>
<dbReference type="InterPro" id="IPR016162">
    <property type="entry name" value="Ald_DH_N"/>
</dbReference>
<dbReference type="InterPro" id="IPR015590">
    <property type="entry name" value="Aldehyde_DH_dom"/>
</dbReference>
<dbReference type="RefSeq" id="WP_174404802.1">
    <property type="nucleotide sequence ID" value="NZ_BLVO01000013.1"/>
</dbReference>
<dbReference type="InterPro" id="IPR051020">
    <property type="entry name" value="ALDH-related_metabolic_enz"/>
</dbReference>
<dbReference type="PANTHER" id="PTHR42991">
    <property type="entry name" value="ALDEHYDE DEHYDROGENASE"/>
    <property type="match status" value="1"/>
</dbReference>
<gene>
    <name evidence="4" type="ORF">DSM101010T_14840</name>
</gene>
<evidence type="ECO:0000313" key="4">
    <source>
        <dbReference type="EMBL" id="GFM33119.1"/>
    </source>
</evidence>
<comment type="similarity">
    <text evidence="1">Belongs to the aldehyde dehydrogenase family.</text>
</comment>
<evidence type="ECO:0000256" key="1">
    <source>
        <dbReference type="ARBA" id="ARBA00009986"/>
    </source>
</evidence>
<organism evidence="4 5">
    <name type="scientific">Desulfovibrio subterraneus</name>
    <dbReference type="NCBI Taxonomy" id="2718620"/>
    <lineage>
        <taxon>Bacteria</taxon>
        <taxon>Pseudomonadati</taxon>
        <taxon>Thermodesulfobacteriota</taxon>
        <taxon>Desulfovibrionia</taxon>
        <taxon>Desulfovibrionales</taxon>
        <taxon>Desulfovibrionaceae</taxon>
        <taxon>Desulfovibrio</taxon>
    </lineage>
</organism>
<sequence length="464" mass="50123">MSGVLQVFNPYDRGLFTTLEAVDEAEAFAALDRAYALYRDRSRHIRPHERIAILERAAGLMRERREELIHEAVMEGGKPWADSVVEVDRAINGFAVAVQELATGHGEEVPMTSTPAAAGRLAMTMREPRGVVMAISAFNHPVNLLVHQVVPAFAAGCPALVKPASATPVSCRNVVRLLHEAGVPEEWVQFLPCSGAVAEKLVADERVAFLSFIGSARVGWMLRSRLAPGATCALEHGGAAPVIVDATADLDAHVPALVKGGFYHAGQVCVSVQRIYAHASIAGELARKMATAAERLVVGNPLDPRTEVGPLINPAEVERVEAWVNEAREAGAQVLCGGERFSDTCYKPTVLFNPSDDVQVSQQEVFGPVVCVYSYTDRDEAIARANALPYAFQASVIAQDIDAALYAVRRLDAMAVMVNDHTAFRVDWMPFGGYRRSGMGVGGIAHSMREMSVEKLMVIKSPSL</sequence>
<dbReference type="EMBL" id="BLVO01000013">
    <property type="protein sequence ID" value="GFM33119.1"/>
    <property type="molecule type" value="Genomic_DNA"/>
</dbReference>
<dbReference type="InterPro" id="IPR016163">
    <property type="entry name" value="Ald_DH_C"/>
</dbReference>
<keyword evidence="5" id="KW-1185">Reference proteome</keyword>
<dbReference type="AlphaFoldDB" id="A0A7J0BHC8"/>
<reference evidence="4 5" key="1">
    <citation type="submission" date="2020-05" db="EMBL/GenBank/DDBJ databases">
        <title>Draft genome sequence of Desulfovibrio sp. strain HN2T.</title>
        <authorList>
            <person name="Ueno A."/>
            <person name="Tamazawa S."/>
            <person name="Tamamura S."/>
            <person name="Murakami T."/>
            <person name="Kiyama T."/>
            <person name="Inomata H."/>
            <person name="Amano Y."/>
            <person name="Miyakawa K."/>
            <person name="Tamaki H."/>
            <person name="Naganuma T."/>
            <person name="Kaneko K."/>
        </authorList>
    </citation>
    <scope>NUCLEOTIDE SEQUENCE [LARGE SCALE GENOMIC DNA]</scope>
    <source>
        <strain evidence="4 5">HN2</strain>
    </source>
</reference>
<accession>A0A7J0BHC8</accession>
<feature type="domain" description="Aldehyde dehydrogenase" evidence="3">
    <location>
        <begin position="5"/>
        <end position="455"/>
    </location>
</feature>
<comment type="caution">
    <text evidence="4">The sequence shown here is derived from an EMBL/GenBank/DDBJ whole genome shotgun (WGS) entry which is preliminary data.</text>
</comment>
<dbReference type="Proteomes" id="UP000503840">
    <property type="component" value="Unassembled WGS sequence"/>
</dbReference>
<name>A0A7J0BHC8_9BACT</name>
<protein>
    <submittedName>
        <fullName evidence="4">Aldehyde dehydrogenase</fullName>
    </submittedName>
</protein>
<evidence type="ECO:0000313" key="5">
    <source>
        <dbReference type="Proteomes" id="UP000503840"/>
    </source>
</evidence>
<dbReference type="InterPro" id="IPR016161">
    <property type="entry name" value="Ald_DH/histidinol_DH"/>
</dbReference>
<evidence type="ECO:0000259" key="3">
    <source>
        <dbReference type="Pfam" id="PF00171"/>
    </source>
</evidence>
<dbReference type="SUPFAM" id="SSF53720">
    <property type="entry name" value="ALDH-like"/>
    <property type="match status" value="1"/>
</dbReference>
<dbReference type="Gene3D" id="3.40.605.10">
    <property type="entry name" value="Aldehyde Dehydrogenase, Chain A, domain 1"/>
    <property type="match status" value="1"/>
</dbReference>
<keyword evidence="2" id="KW-0560">Oxidoreductase</keyword>